<keyword evidence="4 6" id="KW-1133">Transmembrane helix</keyword>
<evidence type="ECO:0000256" key="5">
    <source>
        <dbReference type="ARBA" id="ARBA00023136"/>
    </source>
</evidence>
<evidence type="ECO:0000313" key="8">
    <source>
        <dbReference type="EMBL" id="NER13294.1"/>
    </source>
</evidence>
<dbReference type="EMBL" id="JAABOO010000002">
    <property type="protein sequence ID" value="NER13294.1"/>
    <property type="molecule type" value="Genomic_DNA"/>
</dbReference>
<evidence type="ECO:0000259" key="7">
    <source>
        <dbReference type="Pfam" id="PF00892"/>
    </source>
</evidence>
<evidence type="ECO:0000313" key="9">
    <source>
        <dbReference type="Proteomes" id="UP000468581"/>
    </source>
</evidence>
<dbReference type="Pfam" id="PF00892">
    <property type="entry name" value="EamA"/>
    <property type="match status" value="2"/>
</dbReference>
<feature type="transmembrane region" description="Helical" evidence="6">
    <location>
        <begin position="88"/>
        <end position="110"/>
    </location>
</feature>
<proteinExistence type="inferred from homology"/>
<reference evidence="8 9" key="1">
    <citation type="submission" date="2020-01" db="EMBL/GenBank/DDBJ databases">
        <title>Leptobacterium flavescens.</title>
        <authorList>
            <person name="Wang G."/>
        </authorList>
    </citation>
    <scope>NUCLEOTIDE SEQUENCE [LARGE SCALE GENOMIC DNA]</scope>
    <source>
        <strain evidence="8 9">KCTC 22160</strain>
    </source>
</reference>
<evidence type="ECO:0000256" key="4">
    <source>
        <dbReference type="ARBA" id="ARBA00022989"/>
    </source>
</evidence>
<feature type="transmembrane region" description="Helical" evidence="6">
    <location>
        <begin position="209"/>
        <end position="229"/>
    </location>
</feature>
<feature type="transmembrane region" description="Helical" evidence="6">
    <location>
        <begin position="269"/>
        <end position="285"/>
    </location>
</feature>
<feature type="domain" description="EamA" evidence="7">
    <location>
        <begin position="2"/>
        <end position="133"/>
    </location>
</feature>
<dbReference type="InterPro" id="IPR050638">
    <property type="entry name" value="AA-Vitamin_Transporters"/>
</dbReference>
<feature type="transmembrane region" description="Helical" evidence="6">
    <location>
        <begin position="29"/>
        <end position="49"/>
    </location>
</feature>
<dbReference type="AlphaFoldDB" id="A0A6P0UJA4"/>
<evidence type="ECO:0000256" key="2">
    <source>
        <dbReference type="ARBA" id="ARBA00007362"/>
    </source>
</evidence>
<keyword evidence="9" id="KW-1185">Reference proteome</keyword>
<keyword evidence="3 6" id="KW-0812">Transmembrane</keyword>
<feature type="transmembrane region" description="Helical" evidence="6">
    <location>
        <begin position="241"/>
        <end position="262"/>
    </location>
</feature>
<organism evidence="8 9">
    <name type="scientific">Leptobacterium flavescens</name>
    <dbReference type="NCBI Taxonomy" id="472055"/>
    <lineage>
        <taxon>Bacteria</taxon>
        <taxon>Pseudomonadati</taxon>
        <taxon>Bacteroidota</taxon>
        <taxon>Flavobacteriia</taxon>
        <taxon>Flavobacteriales</taxon>
        <taxon>Flavobacteriaceae</taxon>
        <taxon>Leptobacterium</taxon>
    </lineage>
</organism>
<dbReference type="PANTHER" id="PTHR32322">
    <property type="entry name" value="INNER MEMBRANE TRANSPORTER"/>
    <property type="match status" value="1"/>
</dbReference>
<dbReference type="InterPro" id="IPR037185">
    <property type="entry name" value="EmrE-like"/>
</dbReference>
<dbReference type="GO" id="GO:0016020">
    <property type="term" value="C:membrane"/>
    <property type="evidence" value="ECO:0007669"/>
    <property type="project" value="UniProtKB-SubCell"/>
</dbReference>
<evidence type="ECO:0000256" key="6">
    <source>
        <dbReference type="SAM" id="Phobius"/>
    </source>
</evidence>
<protein>
    <submittedName>
        <fullName evidence="8">EamA family transporter</fullName>
    </submittedName>
</protein>
<feature type="domain" description="EamA" evidence="7">
    <location>
        <begin position="177"/>
        <end position="285"/>
    </location>
</feature>
<dbReference type="SUPFAM" id="SSF103481">
    <property type="entry name" value="Multidrug resistance efflux transporter EmrE"/>
    <property type="match status" value="2"/>
</dbReference>
<feature type="transmembrane region" description="Helical" evidence="6">
    <location>
        <begin position="116"/>
        <end position="134"/>
    </location>
</feature>
<dbReference type="Gene3D" id="1.10.3730.20">
    <property type="match status" value="1"/>
</dbReference>
<sequence>MIYLILSVVFASLIFIIFKLYDRYRVNTFQAIIVNYAVACTVGILSYESTVEWAEHHTKSWFIGALLLGFLFIAVFNVMALASQKNGVSVASVAGKMSVVIPIIFAVIVYKDHLGPIKLIGIILALIAVYLTAMKQKNLRIERKNFIYPLLLFLGSGVIDTSLKYLETTYVDPGEVPLFSATIFFFAAISGLLILIFKGIRGQLKIKGINIIGGIMLGVPNYYSVYFLLKALQSETLNSSTVFTINNVAVVMLTTLLGILLFREKLSPKNWLGIAIAVISIFLVAS</sequence>
<dbReference type="Proteomes" id="UP000468581">
    <property type="component" value="Unassembled WGS sequence"/>
</dbReference>
<feature type="transmembrane region" description="Helical" evidence="6">
    <location>
        <begin position="61"/>
        <end position="81"/>
    </location>
</feature>
<feature type="transmembrane region" description="Helical" evidence="6">
    <location>
        <begin position="6"/>
        <end position="22"/>
    </location>
</feature>
<name>A0A6P0UJA4_9FLAO</name>
<evidence type="ECO:0000256" key="1">
    <source>
        <dbReference type="ARBA" id="ARBA00004141"/>
    </source>
</evidence>
<dbReference type="InterPro" id="IPR000620">
    <property type="entry name" value="EamA_dom"/>
</dbReference>
<comment type="subcellular location">
    <subcellularLocation>
        <location evidence="1">Membrane</location>
        <topology evidence="1">Multi-pass membrane protein</topology>
    </subcellularLocation>
</comment>
<keyword evidence="5 6" id="KW-0472">Membrane</keyword>
<dbReference type="RefSeq" id="WP_163606338.1">
    <property type="nucleotide sequence ID" value="NZ_JAABOO010000002.1"/>
</dbReference>
<feature type="transmembrane region" description="Helical" evidence="6">
    <location>
        <begin position="146"/>
        <end position="166"/>
    </location>
</feature>
<dbReference type="PANTHER" id="PTHR32322:SF2">
    <property type="entry name" value="EAMA DOMAIN-CONTAINING PROTEIN"/>
    <property type="match status" value="1"/>
</dbReference>
<gene>
    <name evidence="8" type="ORF">GWK08_07580</name>
</gene>
<comment type="similarity">
    <text evidence="2">Belongs to the EamA transporter family.</text>
</comment>
<comment type="caution">
    <text evidence="8">The sequence shown here is derived from an EMBL/GenBank/DDBJ whole genome shotgun (WGS) entry which is preliminary data.</text>
</comment>
<evidence type="ECO:0000256" key="3">
    <source>
        <dbReference type="ARBA" id="ARBA00022692"/>
    </source>
</evidence>
<accession>A0A6P0UJA4</accession>
<feature type="transmembrane region" description="Helical" evidence="6">
    <location>
        <begin position="178"/>
        <end position="197"/>
    </location>
</feature>